<proteinExistence type="predicted"/>
<comment type="function">
    <text evidence="1">Could be a virulence factor.</text>
</comment>
<name>A0A934W071_9RHOB</name>
<dbReference type="PROSITE" id="PS50035">
    <property type="entry name" value="PLD"/>
    <property type="match status" value="2"/>
</dbReference>
<evidence type="ECO:0000313" key="12">
    <source>
        <dbReference type="Proteomes" id="UP000640485"/>
    </source>
</evidence>
<gene>
    <name evidence="11" type="ORF">JJJ17_08785</name>
</gene>
<organism evidence="11 12">
    <name type="scientific">Paracoccus caeni</name>
    <dbReference type="NCBI Taxonomy" id="657651"/>
    <lineage>
        <taxon>Bacteria</taxon>
        <taxon>Pseudomonadati</taxon>
        <taxon>Pseudomonadota</taxon>
        <taxon>Alphaproteobacteria</taxon>
        <taxon>Rhodobacterales</taxon>
        <taxon>Paracoccaceae</taxon>
        <taxon>Paracoccus</taxon>
    </lineage>
</organism>
<dbReference type="RefSeq" id="WP_200685510.1">
    <property type="nucleotide sequence ID" value="NZ_JAEPRQ010000002.1"/>
</dbReference>
<dbReference type="Proteomes" id="UP000640485">
    <property type="component" value="Unassembled WGS sequence"/>
</dbReference>
<dbReference type="InterPro" id="IPR001736">
    <property type="entry name" value="PLipase_D/transphosphatidylase"/>
</dbReference>
<evidence type="ECO:0000256" key="6">
    <source>
        <dbReference type="ARBA" id="ARBA00022801"/>
    </source>
</evidence>
<dbReference type="PANTHER" id="PTHR18896">
    <property type="entry name" value="PHOSPHOLIPASE D"/>
    <property type="match status" value="1"/>
</dbReference>
<dbReference type="EMBL" id="JAEPRQ010000002">
    <property type="protein sequence ID" value="MBK4216018.1"/>
    <property type="molecule type" value="Genomic_DNA"/>
</dbReference>
<dbReference type="SUPFAM" id="SSF56024">
    <property type="entry name" value="Phospholipase D/nuclease"/>
    <property type="match status" value="2"/>
</dbReference>
<dbReference type="Pfam" id="PF13091">
    <property type="entry name" value="PLDc_2"/>
    <property type="match status" value="1"/>
</dbReference>
<feature type="domain" description="PLD phosphodiesterase" evidence="10">
    <location>
        <begin position="133"/>
        <end position="160"/>
    </location>
</feature>
<dbReference type="InterPro" id="IPR025202">
    <property type="entry name" value="PLD-like_dom"/>
</dbReference>
<keyword evidence="4" id="KW-0964">Secreted</keyword>
<evidence type="ECO:0000256" key="7">
    <source>
        <dbReference type="ARBA" id="ARBA00023098"/>
    </source>
</evidence>
<evidence type="ECO:0000256" key="5">
    <source>
        <dbReference type="ARBA" id="ARBA00022737"/>
    </source>
</evidence>
<protein>
    <recommendedName>
        <fullName evidence="3">Phospholipase D</fullName>
    </recommendedName>
    <alternativeName>
        <fullName evidence="8">Choline phosphatase</fullName>
    </alternativeName>
</protein>
<evidence type="ECO:0000256" key="2">
    <source>
        <dbReference type="ARBA" id="ARBA00004613"/>
    </source>
</evidence>
<dbReference type="Gene3D" id="3.30.870.10">
    <property type="entry name" value="Endonuclease Chain A"/>
    <property type="match status" value="2"/>
</dbReference>
<evidence type="ECO:0000313" key="11">
    <source>
        <dbReference type="EMBL" id="MBK4216018.1"/>
    </source>
</evidence>
<dbReference type="CDD" id="cd09140">
    <property type="entry name" value="PLDc_vPLD1_2_like_bac_1"/>
    <property type="match status" value="1"/>
</dbReference>
<feature type="transmembrane region" description="Helical" evidence="9">
    <location>
        <begin position="481"/>
        <end position="498"/>
    </location>
</feature>
<evidence type="ECO:0000256" key="9">
    <source>
        <dbReference type="SAM" id="Phobius"/>
    </source>
</evidence>
<dbReference type="CDD" id="cd09143">
    <property type="entry name" value="PLDc_vPLD1_2_like_bac_2"/>
    <property type="match status" value="1"/>
</dbReference>
<accession>A0A934W071</accession>
<dbReference type="GO" id="GO:0005576">
    <property type="term" value="C:extracellular region"/>
    <property type="evidence" value="ECO:0007669"/>
    <property type="project" value="UniProtKB-SubCell"/>
</dbReference>
<dbReference type="GO" id="GO:0004630">
    <property type="term" value="F:phospholipase D activity"/>
    <property type="evidence" value="ECO:0007669"/>
    <property type="project" value="TreeGrafter"/>
</dbReference>
<evidence type="ECO:0000256" key="4">
    <source>
        <dbReference type="ARBA" id="ARBA00022525"/>
    </source>
</evidence>
<dbReference type="GO" id="GO:0009395">
    <property type="term" value="P:phospholipid catabolic process"/>
    <property type="evidence" value="ECO:0007669"/>
    <property type="project" value="TreeGrafter"/>
</dbReference>
<dbReference type="InterPro" id="IPR015679">
    <property type="entry name" value="PLipase_D_fam"/>
</dbReference>
<evidence type="ECO:0000256" key="3">
    <source>
        <dbReference type="ARBA" id="ARBA00018392"/>
    </source>
</evidence>
<keyword evidence="9" id="KW-0472">Membrane</keyword>
<reference evidence="11" key="1">
    <citation type="submission" date="2021-01" db="EMBL/GenBank/DDBJ databases">
        <title>Paracoccus amoyensis sp. nov., isolated from the surface seawater along the coast of Xiamen Island, China.</title>
        <authorList>
            <person name="Lyu L."/>
        </authorList>
    </citation>
    <scope>NUCLEOTIDE SEQUENCE</scope>
    <source>
        <strain evidence="11">MJ17</strain>
    </source>
</reference>
<evidence type="ECO:0000259" key="10">
    <source>
        <dbReference type="PROSITE" id="PS50035"/>
    </source>
</evidence>
<keyword evidence="9" id="KW-0812">Transmembrane</keyword>
<evidence type="ECO:0000256" key="1">
    <source>
        <dbReference type="ARBA" id="ARBA00003145"/>
    </source>
</evidence>
<evidence type="ECO:0000256" key="8">
    <source>
        <dbReference type="ARBA" id="ARBA00029594"/>
    </source>
</evidence>
<dbReference type="PANTHER" id="PTHR18896:SF60">
    <property type="entry name" value="PHOSPHOLIPASE D"/>
    <property type="match status" value="1"/>
</dbReference>
<keyword evidence="9" id="KW-1133">Transmembrane helix</keyword>
<dbReference type="SMART" id="SM00155">
    <property type="entry name" value="PLDc"/>
    <property type="match status" value="2"/>
</dbReference>
<dbReference type="GO" id="GO:0005886">
    <property type="term" value="C:plasma membrane"/>
    <property type="evidence" value="ECO:0007669"/>
    <property type="project" value="TreeGrafter"/>
</dbReference>
<comment type="caution">
    <text evidence="11">The sequence shown here is derived from an EMBL/GenBank/DDBJ whole genome shotgun (WGS) entry which is preliminary data.</text>
</comment>
<keyword evidence="5" id="KW-0677">Repeat</keyword>
<keyword evidence="7" id="KW-0443">Lipid metabolism</keyword>
<dbReference type="AlphaFoldDB" id="A0A934W071"/>
<keyword evidence="12" id="KW-1185">Reference proteome</keyword>
<sequence>MNDLSFTPGENCWRVEKADRFSVIIDGAAYFSALRQSLLKARRLVMLIGWDFDFEIEMLPGESDADGNAPDGLPNAIGPFLDALVDRQKGLDIYLLKWSGGALIAPGGVAPALQVKFMSPEQIHLAFDGRHPIGASHHQKVVVIDDSLAFCGGIDVTAGRWDTPRHASNDPCRANADGDIAQPWHDATTVMSGPAAAALSELCRNRWERANDAPMDEDFDPSVRLWPKSVEIDFTGIEVAIARTEPPESDRPITAEIERLYLDSIASARDTIYLESQYFAADSITEAIRLRLQEPDGPEIVVINPDEAQGMVEDRAMHITRSRMIRELSQQDPHGRFVIVYPVNDAGEDIYVHAKICIIDDCFLRIGSSNIDRRSMGFDTECDVAIIGETRADRRRILQIRNGLIAEHLGVTADEVRQAIRRRGSLIDAIDALNDISGRGLHPITPRREGVLGRFLADTRFFDPRYRHSAEARLGFTSRHVLIGTAAVAAGVALWMRLRRKRRGD</sequence>
<comment type="subcellular location">
    <subcellularLocation>
        <location evidence="2">Secreted</location>
    </subcellularLocation>
</comment>
<feature type="domain" description="PLD phosphodiesterase" evidence="10">
    <location>
        <begin position="348"/>
        <end position="375"/>
    </location>
</feature>
<keyword evidence="6" id="KW-0378">Hydrolase</keyword>